<keyword evidence="7 9" id="KW-1133">Transmembrane helix</keyword>
<evidence type="ECO:0000256" key="9">
    <source>
        <dbReference type="SAM" id="Phobius"/>
    </source>
</evidence>
<dbReference type="RefSeq" id="WP_073275451.1">
    <property type="nucleotide sequence ID" value="NZ_FRAC01000010.1"/>
</dbReference>
<keyword evidence="8 9" id="KW-0472">Membrane</keyword>
<name>A0A1M6QUR6_9FIRM</name>
<keyword evidence="12" id="KW-1185">Reference proteome</keyword>
<dbReference type="Proteomes" id="UP000184386">
    <property type="component" value="Unassembled WGS sequence"/>
</dbReference>
<dbReference type="InterPro" id="IPR033479">
    <property type="entry name" value="dCache_1"/>
</dbReference>
<evidence type="ECO:0000256" key="6">
    <source>
        <dbReference type="ARBA" id="ARBA00022777"/>
    </source>
</evidence>
<gene>
    <name evidence="11" type="ORF">SAMN02745136_02038</name>
</gene>
<proteinExistence type="predicted"/>
<evidence type="ECO:0000256" key="3">
    <source>
        <dbReference type="ARBA" id="ARBA00022553"/>
    </source>
</evidence>
<dbReference type="Pfam" id="PF02743">
    <property type="entry name" value="dCache_1"/>
    <property type="match status" value="1"/>
</dbReference>
<dbReference type="PANTHER" id="PTHR34220:SF7">
    <property type="entry name" value="SENSOR HISTIDINE KINASE YPDA"/>
    <property type="match status" value="1"/>
</dbReference>
<evidence type="ECO:0000259" key="10">
    <source>
        <dbReference type="PROSITE" id="PS50885"/>
    </source>
</evidence>
<evidence type="ECO:0000256" key="2">
    <source>
        <dbReference type="ARBA" id="ARBA00022475"/>
    </source>
</evidence>
<evidence type="ECO:0000256" key="7">
    <source>
        <dbReference type="ARBA" id="ARBA00022989"/>
    </source>
</evidence>
<dbReference type="SUPFAM" id="SSF55874">
    <property type="entry name" value="ATPase domain of HSP90 chaperone/DNA topoisomerase II/histidine kinase"/>
    <property type="match status" value="1"/>
</dbReference>
<dbReference type="EMBL" id="FRAC01000010">
    <property type="protein sequence ID" value="SHK23850.1"/>
    <property type="molecule type" value="Genomic_DNA"/>
</dbReference>
<dbReference type="Gene3D" id="6.10.340.10">
    <property type="match status" value="1"/>
</dbReference>
<dbReference type="InterPro" id="IPR010559">
    <property type="entry name" value="Sig_transdc_His_kin_internal"/>
</dbReference>
<keyword evidence="3" id="KW-0597">Phosphoprotein</keyword>
<dbReference type="AlphaFoldDB" id="A0A1M6QUR6"/>
<comment type="subcellular location">
    <subcellularLocation>
        <location evidence="1">Cell membrane</location>
        <topology evidence="1">Multi-pass membrane protein</topology>
    </subcellularLocation>
</comment>
<dbReference type="Gene3D" id="3.30.565.10">
    <property type="entry name" value="Histidine kinase-like ATPase, C-terminal domain"/>
    <property type="match status" value="1"/>
</dbReference>
<feature type="transmembrane region" description="Helical" evidence="9">
    <location>
        <begin position="307"/>
        <end position="335"/>
    </location>
</feature>
<feature type="transmembrane region" description="Helical" evidence="9">
    <location>
        <begin position="21"/>
        <end position="44"/>
    </location>
</feature>
<dbReference type="PANTHER" id="PTHR34220">
    <property type="entry name" value="SENSOR HISTIDINE KINASE YPDA"/>
    <property type="match status" value="1"/>
</dbReference>
<dbReference type="GO" id="GO:0005886">
    <property type="term" value="C:plasma membrane"/>
    <property type="evidence" value="ECO:0007669"/>
    <property type="project" value="UniProtKB-SubCell"/>
</dbReference>
<dbReference type="STRING" id="1121322.SAMN02745136_02038"/>
<dbReference type="PROSITE" id="PS50885">
    <property type="entry name" value="HAMP"/>
    <property type="match status" value="1"/>
</dbReference>
<organism evidence="11 12">
    <name type="scientific">Anaerocolumna jejuensis DSM 15929</name>
    <dbReference type="NCBI Taxonomy" id="1121322"/>
    <lineage>
        <taxon>Bacteria</taxon>
        <taxon>Bacillati</taxon>
        <taxon>Bacillota</taxon>
        <taxon>Clostridia</taxon>
        <taxon>Lachnospirales</taxon>
        <taxon>Lachnospiraceae</taxon>
        <taxon>Anaerocolumna</taxon>
    </lineage>
</organism>
<keyword evidence="6 11" id="KW-0418">Kinase</keyword>
<dbReference type="Pfam" id="PF02518">
    <property type="entry name" value="HATPase_c"/>
    <property type="match status" value="1"/>
</dbReference>
<dbReference type="InterPro" id="IPR036890">
    <property type="entry name" value="HATPase_C_sf"/>
</dbReference>
<feature type="domain" description="HAMP" evidence="10">
    <location>
        <begin position="332"/>
        <end position="387"/>
    </location>
</feature>
<dbReference type="GO" id="GO:0000155">
    <property type="term" value="F:phosphorelay sensor kinase activity"/>
    <property type="evidence" value="ECO:0007669"/>
    <property type="project" value="InterPro"/>
</dbReference>
<dbReference type="Pfam" id="PF06580">
    <property type="entry name" value="His_kinase"/>
    <property type="match status" value="1"/>
</dbReference>
<reference evidence="11 12" key="1">
    <citation type="submission" date="2016-11" db="EMBL/GenBank/DDBJ databases">
        <authorList>
            <person name="Jaros S."/>
            <person name="Januszkiewicz K."/>
            <person name="Wedrychowicz H."/>
        </authorList>
    </citation>
    <scope>NUCLEOTIDE SEQUENCE [LARGE SCALE GENOMIC DNA]</scope>
    <source>
        <strain evidence="11 12">DSM 15929</strain>
    </source>
</reference>
<dbReference type="InterPro" id="IPR003660">
    <property type="entry name" value="HAMP_dom"/>
</dbReference>
<evidence type="ECO:0000256" key="5">
    <source>
        <dbReference type="ARBA" id="ARBA00022692"/>
    </source>
</evidence>
<protein>
    <submittedName>
        <fullName evidence="11">Two-component system, sensor histidine kinase YesM</fullName>
    </submittedName>
</protein>
<dbReference type="InterPro" id="IPR003594">
    <property type="entry name" value="HATPase_dom"/>
</dbReference>
<keyword evidence="5 9" id="KW-0812">Transmembrane</keyword>
<evidence type="ECO:0000256" key="1">
    <source>
        <dbReference type="ARBA" id="ARBA00004651"/>
    </source>
</evidence>
<dbReference type="InterPro" id="IPR050640">
    <property type="entry name" value="Bact_2-comp_sensor_kinase"/>
</dbReference>
<evidence type="ECO:0000313" key="12">
    <source>
        <dbReference type="Proteomes" id="UP000184386"/>
    </source>
</evidence>
<dbReference type="OrthoDB" id="9809348at2"/>
<evidence type="ECO:0000256" key="8">
    <source>
        <dbReference type="ARBA" id="ARBA00023136"/>
    </source>
</evidence>
<keyword evidence="2" id="KW-1003">Cell membrane</keyword>
<sequence length="611" mass="70106">MKKWAADMLLVFKNLSMQKKMIYAFSIPVIIICIMINLVCYHIISRNYEERLRYSVNQSCEQAGAFVLNYIENMYYTSALISNNNKVEDVLSSSDFGAERELDEQYREFWKLNDIFQAIALSNPSFRIGLYVPDSLIYSSNNYYFYPESSLKSRKDYKELMKKVAKEKAYFSLIDETVPSNPSRLETNVALFKAINILDEQGKEKAYICKVEIPVTDLEKILQKSKNTQSGLAYILDAGGNLLVSSDENSIKEMYDAGVLPDSKVKSWSEWKAGGTDYYVVWQTVDESSWQMFSMIPVSKFHQQISFIWLIILIIIVVISIAVIIISFLLSRYYVGRLAKLNHKMKTLKSGDLNVGFPMQPELPGDEIDEIFVNFNYMTEEVRRLMREHYKLGKNVMSAELKALQAQINPHFLYNTLDLINWGAMDYGAQQIAEIAQNLGQFYRLSLNHGKNAILIENELKHVEAYVKIENVHFDGAIRLKIEVSEEIRSKACLSIILQPFVENAILHGIAKHPEIKECNIKISAVKEAQELIFHIEDDGYGMEEEQVAQILDNSSSNGYNGYGVKNINFRIKLCYGDKYGISYDSIPGTGTTVHIRIPLMEYEELEEILK</sequence>
<evidence type="ECO:0000313" key="11">
    <source>
        <dbReference type="EMBL" id="SHK23850.1"/>
    </source>
</evidence>
<keyword evidence="4" id="KW-0808">Transferase</keyword>
<accession>A0A1M6QUR6</accession>
<dbReference type="SMART" id="SM00304">
    <property type="entry name" value="HAMP"/>
    <property type="match status" value="1"/>
</dbReference>
<evidence type="ECO:0000256" key="4">
    <source>
        <dbReference type="ARBA" id="ARBA00022679"/>
    </source>
</evidence>